<comment type="caution">
    <text evidence="1">The sequence shown here is derived from an EMBL/GenBank/DDBJ whole genome shotgun (WGS) entry which is preliminary data.</text>
</comment>
<evidence type="ECO:0000313" key="2">
    <source>
        <dbReference type="Proteomes" id="UP000321839"/>
    </source>
</evidence>
<name>A0AB34AHP3_STAUR</name>
<sequence length="63" mass="7276">MATDKQVKYVQSLQEQYGAEDYTEIEIKSMSHNEISIVIDELKKAIAEDELYNECMSYGLPNQ</sequence>
<protein>
    <recommendedName>
        <fullName evidence="3">Phage protein</fullName>
    </recommendedName>
</protein>
<proteinExistence type="predicted"/>
<accession>A0AB34AHP3</accession>
<evidence type="ECO:0008006" key="3">
    <source>
        <dbReference type="Google" id="ProtNLM"/>
    </source>
</evidence>
<evidence type="ECO:0000313" key="1">
    <source>
        <dbReference type="EMBL" id="GEQ01964.1"/>
    </source>
</evidence>
<gene>
    <name evidence="1" type="ORF">SCO02_04050</name>
</gene>
<dbReference type="RefSeq" id="WP_103161303.1">
    <property type="nucleotide sequence ID" value="NZ_BKAW01000003.1"/>
</dbReference>
<reference evidence="1 2" key="1">
    <citation type="submission" date="2019-07" db="EMBL/GenBank/DDBJ databases">
        <title>Whole genome shotgun sequence of Staphylococcus cohnii subsp. urealyticus NBRC 109766.</title>
        <authorList>
            <person name="Hosoyama A."/>
            <person name="Uohara A."/>
            <person name="Ohji S."/>
            <person name="Ichikawa N."/>
        </authorList>
    </citation>
    <scope>NUCLEOTIDE SEQUENCE [LARGE SCALE GENOMIC DNA]</scope>
    <source>
        <strain evidence="1 2">NBRC 109766</strain>
    </source>
</reference>
<dbReference type="Proteomes" id="UP000321839">
    <property type="component" value="Unassembled WGS sequence"/>
</dbReference>
<organism evidence="1 2">
    <name type="scientific">Staphylococcus ureilyticus</name>
    <name type="common">Staphylococcus cohnii subsp. urealyticus</name>
    <dbReference type="NCBI Taxonomy" id="94138"/>
    <lineage>
        <taxon>Bacteria</taxon>
        <taxon>Bacillati</taxon>
        <taxon>Bacillota</taxon>
        <taxon>Bacilli</taxon>
        <taxon>Bacillales</taxon>
        <taxon>Staphylococcaceae</taxon>
        <taxon>Staphylococcus</taxon>
        <taxon>Staphylococcus cohnii species complex</taxon>
    </lineage>
</organism>
<dbReference type="EMBL" id="BKAW01000003">
    <property type="protein sequence ID" value="GEQ01964.1"/>
    <property type="molecule type" value="Genomic_DNA"/>
</dbReference>
<keyword evidence="2" id="KW-1185">Reference proteome</keyword>
<dbReference type="AlphaFoldDB" id="A0AB34AHP3"/>